<organism evidence="1 2">
    <name type="scientific">Marinobacter excellens HL-55</name>
    <dbReference type="NCBI Taxonomy" id="1305731"/>
    <lineage>
        <taxon>Bacteria</taxon>
        <taxon>Pseudomonadati</taxon>
        <taxon>Pseudomonadota</taxon>
        <taxon>Gammaproteobacteria</taxon>
        <taxon>Pseudomonadales</taxon>
        <taxon>Marinobacteraceae</taxon>
        <taxon>Marinobacter</taxon>
    </lineage>
</organism>
<dbReference type="InterPro" id="IPR007922">
    <property type="entry name" value="DciA-like"/>
</dbReference>
<protein>
    <recommendedName>
        <fullName evidence="3">DUF721 domain-containing protein</fullName>
    </recommendedName>
</protein>
<evidence type="ECO:0008006" key="3">
    <source>
        <dbReference type="Google" id="ProtNLM"/>
    </source>
</evidence>
<dbReference type="Pfam" id="PF05258">
    <property type="entry name" value="DciA"/>
    <property type="match status" value="1"/>
</dbReference>
<accession>A0A0P7YZD2</accession>
<evidence type="ECO:0000313" key="1">
    <source>
        <dbReference type="EMBL" id="KPQ27443.1"/>
    </source>
</evidence>
<comment type="caution">
    <text evidence="1">The sequence shown here is derived from an EMBL/GenBank/DDBJ whole genome shotgun (WGS) entry which is preliminary data.</text>
</comment>
<dbReference type="EMBL" id="LJZQ01000028">
    <property type="protein sequence ID" value="KPQ27443.1"/>
    <property type="molecule type" value="Genomic_DNA"/>
</dbReference>
<dbReference type="PATRIC" id="fig|1305731.5.peg.1723"/>
<dbReference type="OrthoDB" id="6365214at2"/>
<dbReference type="Proteomes" id="UP000050416">
    <property type="component" value="Unassembled WGS sequence"/>
</dbReference>
<proteinExistence type="predicted"/>
<dbReference type="STRING" id="1305731.GCA_000934705_02218"/>
<evidence type="ECO:0000313" key="2">
    <source>
        <dbReference type="Proteomes" id="UP000050416"/>
    </source>
</evidence>
<sequence length="150" mass="17038">MREKNDQKMIFGKAQPKPGSTLKALLSKAELHQQAEQLVLASIPDDLADSTRFVSCTDGELILATDNASKATRLRFRQHEIMESLRQHDLFRFVWKVKIKVSPLRFRAKPAVKVTPLSKENARLLKEEAGHTKDKALREVLEKLAAHVQD</sequence>
<reference evidence="1 2" key="1">
    <citation type="submission" date="2015-09" db="EMBL/GenBank/DDBJ databases">
        <title>Identification and resolution of microdiversity through metagenomic sequencing of parallel consortia.</title>
        <authorList>
            <person name="Nelson W.C."/>
            <person name="Romine M.F."/>
            <person name="Lindemann S.R."/>
        </authorList>
    </citation>
    <scope>NUCLEOTIDE SEQUENCE [LARGE SCALE GENOMIC DNA]</scope>
    <source>
        <strain evidence="1">HL-55</strain>
    </source>
</reference>
<gene>
    <name evidence="1" type="ORF">HLUCCX14_14800</name>
</gene>
<name>A0A0P7YZD2_9GAMM</name>
<dbReference type="AlphaFoldDB" id="A0A0P7YZD2"/>